<dbReference type="OrthoDB" id="342010at2759"/>
<evidence type="ECO:0000256" key="1">
    <source>
        <dbReference type="SAM" id="Coils"/>
    </source>
</evidence>
<proteinExistence type="predicted"/>
<evidence type="ECO:0000313" key="2">
    <source>
        <dbReference type="EMBL" id="CUV06914.1"/>
    </source>
</evidence>
<feature type="coiled-coil region" evidence="1">
    <location>
        <begin position="29"/>
        <end position="109"/>
    </location>
</feature>
<accession>A0A0S4THJ6</accession>
<dbReference type="Proteomes" id="UP000199752">
    <property type="component" value="Chromosome 6"/>
</dbReference>
<reference evidence="3 4" key="1">
    <citation type="submission" date="2014-11" db="EMBL/GenBank/DDBJ databases">
        <title>Comparative genomic analysis of Cryptosporidium hominis reveals occurrence of genetic recombination in virulent subtypes.</title>
        <authorList>
            <person name="Guo Y."/>
            <person name="Tang K."/>
            <person name="Frace M."/>
            <person name="Li N."/>
            <person name="Roellig D.M."/>
            <person name="Sammons S."/>
            <person name="Knipe K."/>
            <person name="Rowe L."/>
            <person name="Feng Y."/>
            <person name="Xiao L."/>
        </authorList>
    </citation>
    <scope>NUCLEOTIDE SEQUENCE [LARGE SCALE GENOMIC DNA]</scope>
    <source>
        <strain evidence="3">30976</strain>
    </source>
</reference>
<name>A0A0S4THJ6_CRYHO</name>
<dbReference type="VEuPathDB" id="CryptoDB:CHUDEA6_4870"/>
<dbReference type="Gene3D" id="1.10.287.1490">
    <property type="match status" value="1"/>
</dbReference>
<dbReference type="AlphaFoldDB" id="A0A0S4THJ6"/>
<dbReference type="VEuPathDB" id="CryptoDB:GY17_00000512"/>
<keyword evidence="1" id="KW-0175">Coiled coil</keyword>
<organism evidence="2">
    <name type="scientific">Cryptosporidium hominis</name>
    <dbReference type="NCBI Taxonomy" id="237895"/>
    <lineage>
        <taxon>Eukaryota</taxon>
        <taxon>Sar</taxon>
        <taxon>Alveolata</taxon>
        <taxon>Apicomplexa</taxon>
        <taxon>Conoidasida</taxon>
        <taxon>Coccidia</taxon>
        <taxon>Eucoccidiorida</taxon>
        <taxon>Eimeriorina</taxon>
        <taxon>Cryptosporidiidae</taxon>
        <taxon>Cryptosporidium</taxon>
    </lineage>
</organism>
<dbReference type="EMBL" id="LN877952">
    <property type="protein sequence ID" value="CUV06914.1"/>
    <property type="molecule type" value="Genomic_DNA"/>
</dbReference>
<dbReference type="VEuPathDB" id="CryptoDB:ChTU502y2012_382g0200"/>
<keyword evidence="4" id="KW-1185">Reference proteome</keyword>
<sequence>MKNSCKVTKTGQKCINLTESHFKEIVSELENAAHIITNQKSEIESLEMALSASRDEIELLQESDRALKKEKKKLAMDSQKISSALSNEIETLKMELQHTQKQVEVWKGRTSESKASLRKFLESTIMDSGEDSINNGTYIESYESTIMNLKNQLDERLLRIEQLEMNYQNVNLERDELSSEVASLKAKNKANEYELRELREKQRKEENERKRFSMREEKLSHEIDSLCKKYNAEIDELQKKNILLNDEIWELNRIIKSNNNSIKELQDQNSNNKKYYEYYIAGKKVEDFITSKISDFESSVRIQLTALTNLVNKFEKNKMIKKNHHSIKGQQNHPVHTGRITTEIQSFVPVILGENQKLDTSEMEEINPGRRNQENHSSNLRLFENDDSLINNNPLTIATTASSGIITANNSQCVSNNNSNSPFILPQSHSKSVDLNSLQGSNTVQQNDFTNNENISYQELAENIPPNYSELVKETMKVLTQASKDHQSILEKIQYLSDNIDDDQVINQAQYYQNNSKVLQDENAFENGAYYSIGKEEIYINRKQSIEDDNCSESSIISFLSEL</sequence>
<feature type="coiled-coil region" evidence="1">
    <location>
        <begin position="139"/>
        <end position="254"/>
    </location>
</feature>
<protein>
    <submittedName>
        <fullName evidence="2">Uncharacterized protein</fullName>
    </submittedName>
</protein>
<dbReference type="VEuPathDB" id="CryptoDB:Chro.60562"/>
<dbReference type="EMBL" id="JTAI01000007">
    <property type="protein sequence ID" value="PPS97648.1"/>
    <property type="molecule type" value="Genomic_DNA"/>
</dbReference>
<gene>
    <name evidence="2" type="ORF">CHUDEA6_4870</name>
    <name evidence="3" type="ORF">GY17_00000512</name>
</gene>
<reference evidence="2" key="2">
    <citation type="submission" date="2015-08" db="EMBL/GenBank/DDBJ databases">
        <authorList>
            <person name="Babu N.S."/>
            <person name="Beckwith C.J."/>
            <person name="Beseler K.G."/>
            <person name="Brison A."/>
            <person name="Carone J.V."/>
            <person name="Caskin T.P."/>
            <person name="Diamond M."/>
            <person name="Durham M.E."/>
            <person name="Foxe J.M."/>
            <person name="Go M."/>
            <person name="Henderson B.A."/>
            <person name="Jones I.B."/>
            <person name="McGettigan J.A."/>
            <person name="Micheletti S.J."/>
            <person name="Nasrallah M.E."/>
            <person name="Ortiz D."/>
            <person name="Piller C.R."/>
            <person name="Privatt S.R."/>
            <person name="Schneider S.L."/>
            <person name="Sharp S."/>
            <person name="Smith T.C."/>
            <person name="Stanton J.D."/>
            <person name="Ullery H.E."/>
            <person name="Wilson R.J."/>
            <person name="Serrano M.G."/>
            <person name="Buck G."/>
            <person name="Lee V."/>
            <person name="Wang Y."/>
            <person name="Carvalho R."/>
            <person name="Voegtly L."/>
            <person name="Shi R."/>
            <person name="Duckworth R."/>
            <person name="Johnson A."/>
            <person name="Loviza R."/>
            <person name="Walstead R."/>
            <person name="Shah Z."/>
            <person name="Kiflezghi M."/>
            <person name="Wade K."/>
            <person name="Ball S.L."/>
            <person name="Bradley K.W."/>
            <person name="Asai D.J."/>
            <person name="Bowman C.A."/>
            <person name="Russell D.A."/>
            <person name="Pope W.H."/>
            <person name="Jacobs-Sera D."/>
            <person name="Hendrix R.W."/>
            <person name="Hatfull G.F."/>
        </authorList>
    </citation>
    <scope>NUCLEOTIDE SEQUENCE [LARGE SCALE GENOMIC DNA]</scope>
</reference>
<evidence type="ECO:0000313" key="4">
    <source>
        <dbReference type="Proteomes" id="UP001429100"/>
    </source>
</evidence>
<evidence type="ECO:0000313" key="3">
    <source>
        <dbReference type="EMBL" id="PPS97648.1"/>
    </source>
</evidence>
<reference evidence="3 4" key="3">
    <citation type="submission" date="2017-10" db="EMBL/GenBank/DDBJ databases">
        <title>Consistent, comparative and evidence-based genome annotation and re-annotation for the closely-related species, Cryptosporidium parvum, C. hominis and C. tyzzeri.</title>
        <authorList>
            <person name="Baptista R.P."/>
            <person name="Li Y."/>
            <person name="Sateriale A."/>
            <person name="Striepen B."/>
            <person name="Kissinger J.C."/>
        </authorList>
    </citation>
    <scope>NUCLEOTIDE SEQUENCE [LARGE SCALE GENOMIC DNA]</scope>
    <source>
        <strain evidence="3">30976</strain>
    </source>
</reference>
<dbReference type="Proteomes" id="UP001429100">
    <property type="component" value="Unassembled WGS sequence"/>
</dbReference>